<sequence>MKIVLPGQIPAGSFELAKKRALQMNATHDDRVPLENRDPYTDVFTFVEQGLGILSY</sequence>
<accession>A0ABW1CIZ2</accession>
<reference evidence="2" key="1">
    <citation type="journal article" date="2019" name="Int. J. Syst. Evol. Microbiol.">
        <title>The Global Catalogue of Microorganisms (GCM) 10K type strain sequencing project: providing services to taxonomists for standard genome sequencing and annotation.</title>
        <authorList>
            <consortium name="The Broad Institute Genomics Platform"/>
            <consortium name="The Broad Institute Genome Sequencing Center for Infectious Disease"/>
            <person name="Wu L."/>
            <person name="Ma J."/>
        </authorList>
    </citation>
    <scope>NUCLEOTIDE SEQUENCE [LARGE SCALE GENOMIC DNA]</scope>
    <source>
        <strain evidence="2">CCUG 53903</strain>
    </source>
</reference>
<proteinExistence type="predicted"/>
<keyword evidence="2" id="KW-1185">Reference proteome</keyword>
<dbReference type="RefSeq" id="WP_379514984.1">
    <property type="nucleotide sequence ID" value="NZ_JBHSPA010000022.1"/>
</dbReference>
<dbReference type="Proteomes" id="UP001596058">
    <property type="component" value="Unassembled WGS sequence"/>
</dbReference>
<name>A0ABW1CIZ2_9ACTN</name>
<evidence type="ECO:0000313" key="1">
    <source>
        <dbReference type="EMBL" id="MFC5825467.1"/>
    </source>
</evidence>
<gene>
    <name evidence="1" type="ORF">ACFPZ3_16530</name>
</gene>
<protein>
    <submittedName>
        <fullName evidence="1">Uncharacterized protein</fullName>
    </submittedName>
</protein>
<evidence type="ECO:0000313" key="2">
    <source>
        <dbReference type="Proteomes" id="UP001596058"/>
    </source>
</evidence>
<comment type="caution">
    <text evidence="1">The sequence shown here is derived from an EMBL/GenBank/DDBJ whole genome shotgun (WGS) entry which is preliminary data.</text>
</comment>
<organism evidence="1 2">
    <name type="scientific">Nonomuraea insulae</name>
    <dbReference type="NCBI Taxonomy" id="1616787"/>
    <lineage>
        <taxon>Bacteria</taxon>
        <taxon>Bacillati</taxon>
        <taxon>Actinomycetota</taxon>
        <taxon>Actinomycetes</taxon>
        <taxon>Streptosporangiales</taxon>
        <taxon>Streptosporangiaceae</taxon>
        <taxon>Nonomuraea</taxon>
    </lineage>
</organism>
<dbReference type="EMBL" id="JBHSPA010000022">
    <property type="protein sequence ID" value="MFC5825467.1"/>
    <property type="molecule type" value="Genomic_DNA"/>
</dbReference>